<dbReference type="GO" id="GO:0002250">
    <property type="term" value="P:adaptive immune response"/>
    <property type="evidence" value="ECO:0007669"/>
    <property type="project" value="UniProtKB-KW"/>
</dbReference>
<evidence type="ECO:0000259" key="8">
    <source>
        <dbReference type="PROSITE" id="PS50835"/>
    </source>
</evidence>
<dbReference type="Proteomes" id="UP000694892">
    <property type="component" value="Chromosome 1L"/>
</dbReference>
<dbReference type="InterPro" id="IPR007110">
    <property type="entry name" value="Ig-like_dom"/>
</dbReference>
<dbReference type="AlphaFoldDB" id="A0A974E060"/>
<proteinExistence type="predicted"/>
<dbReference type="Pfam" id="PF07686">
    <property type="entry name" value="V-set"/>
    <property type="match status" value="1"/>
</dbReference>
<keyword evidence="5" id="KW-0393">Immunoglobulin domain</keyword>
<keyword evidence="2" id="KW-0391">Immunity</keyword>
<evidence type="ECO:0000256" key="4">
    <source>
        <dbReference type="ARBA" id="ARBA00023170"/>
    </source>
</evidence>
<dbReference type="OMA" id="FITASQC"/>
<evidence type="ECO:0000313" key="9">
    <source>
        <dbReference type="EMBL" id="OCU01455.1"/>
    </source>
</evidence>
<evidence type="ECO:0000313" key="10">
    <source>
        <dbReference type="Proteomes" id="UP000694892"/>
    </source>
</evidence>
<dbReference type="InterPro" id="IPR036179">
    <property type="entry name" value="Ig-like_dom_sf"/>
</dbReference>
<dbReference type="PANTHER" id="PTHR19343">
    <property type="entry name" value="T CELL RECEPTOR ALPHA VARIABLE 1-2"/>
    <property type="match status" value="1"/>
</dbReference>
<evidence type="ECO:0000256" key="5">
    <source>
        <dbReference type="ARBA" id="ARBA00023319"/>
    </source>
</evidence>
<evidence type="ECO:0000256" key="7">
    <source>
        <dbReference type="SAM" id="SignalP"/>
    </source>
</evidence>
<reference evidence="10" key="1">
    <citation type="journal article" date="2016" name="Nature">
        <title>Genome evolution in the allotetraploid frog Xenopus laevis.</title>
        <authorList>
            <person name="Session A.M."/>
            <person name="Uno Y."/>
            <person name="Kwon T."/>
            <person name="Chapman J.A."/>
            <person name="Toyoda A."/>
            <person name="Takahashi S."/>
            <person name="Fukui A."/>
            <person name="Hikosaka A."/>
            <person name="Suzuki A."/>
            <person name="Kondo M."/>
            <person name="van Heeringen S.J."/>
            <person name="Quigley I."/>
            <person name="Heinz S."/>
            <person name="Ogino H."/>
            <person name="Ochi H."/>
            <person name="Hellsten U."/>
            <person name="Lyons J.B."/>
            <person name="Simakov O."/>
            <person name="Putnam N."/>
            <person name="Stites J."/>
            <person name="Kuroki Y."/>
            <person name="Tanaka T."/>
            <person name="Michiue T."/>
            <person name="Watanabe M."/>
            <person name="Bogdanovic O."/>
            <person name="Lister R."/>
            <person name="Georgiou G."/>
            <person name="Paranjpe S.S."/>
            <person name="van Kruijsbergen I."/>
            <person name="Shu S."/>
            <person name="Carlson J."/>
            <person name="Kinoshita T."/>
            <person name="Ohta Y."/>
            <person name="Mawaribuchi S."/>
            <person name="Jenkins J."/>
            <person name="Grimwood J."/>
            <person name="Schmutz J."/>
            <person name="Mitros T."/>
            <person name="Mozaffari S.V."/>
            <person name="Suzuki Y."/>
            <person name="Haramoto Y."/>
            <person name="Yamamoto T.S."/>
            <person name="Takagi C."/>
            <person name="Heald R."/>
            <person name="Miller K."/>
            <person name="Haudenschild C."/>
            <person name="Kitzman J."/>
            <person name="Nakayama T."/>
            <person name="Izutsu Y."/>
            <person name="Robert J."/>
            <person name="Fortriede J."/>
            <person name="Burns K."/>
            <person name="Lotay V."/>
            <person name="Karimi K."/>
            <person name="Yasuoka Y."/>
            <person name="Dichmann D.S."/>
            <person name="Flajnik M.F."/>
            <person name="Houston D.W."/>
            <person name="Shendure J."/>
            <person name="DuPasquier L."/>
            <person name="Vize P.D."/>
            <person name="Zorn A.M."/>
            <person name="Ito M."/>
            <person name="Marcotte E.M."/>
            <person name="Wallingford J.B."/>
            <person name="Ito Y."/>
            <person name="Asashima M."/>
            <person name="Ueno N."/>
            <person name="Matsuda Y."/>
            <person name="Veenstra G.J."/>
            <person name="Fujiyama A."/>
            <person name="Harland R.M."/>
            <person name="Taira M."/>
            <person name="Rokhsar D.S."/>
        </authorList>
    </citation>
    <scope>NUCLEOTIDE SEQUENCE [LARGE SCALE GENOMIC DNA]</scope>
    <source>
        <strain evidence="10">J</strain>
    </source>
</reference>
<protein>
    <recommendedName>
        <fullName evidence="8">Ig-like domain-containing protein</fullName>
    </recommendedName>
</protein>
<dbReference type="InterPro" id="IPR051006">
    <property type="entry name" value="TCR_variable_domain"/>
</dbReference>
<dbReference type="Gene3D" id="2.60.40.10">
    <property type="entry name" value="Immunoglobulins"/>
    <property type="match status" value="1"/>
</dbReference>
<dbReference type="GO" id="GO:0042101">
    <property type="term" value="C:T cell receptor complex"/>
    <property type="evidence" value="ECO:0007669"/>
    <property type="project" value="UniProtKB-KW"/>
</dbReference>
<evidence type="ECO:0000256" key="6">
    <source>
        <dbReference type="ARBA" id="ARBA00043266"/>
    </source>
</evidence>
<keyword evidence="4" id="KW-0675">Receptor</keyword>
<feature type="chain" id="PRO_5037478597" description="Ig-like domain-containing protein" evidence="7">
    <location>
        <begin position="26"/>
        <end position="119"/>
    </location>
</feature>
<keyword evidence="1 7" id="KW-0732">Signal</keyword>
<evidence type="ECO:0000256" key="3">
    <source>
        <dbReference type="ARBA" id="ARBA00023130"/>
    </source>
</evidence>
<dbReference type="InterPro" id="IPR013106">
    <property type="entry name" value="Ig_V-set"/>
</dbReference>
<dbReference type="GO" id="GO:0042605">
    <property type="term" value="F:peptide antigen binding"/>
    <property type="evidence" value="ECO:0007669"/>
    <property type="project" value="TreeGrafter"/>
</dbReference>
<evidence type="ECO:0000256" key="1">
    <source>
        <dbReference type="ARBA" id="ARBA00022729"/>
    </source>
</evidence>
<dbReference type="InterPro" id="IPR013783">
    <property type="entry name" value="Ig-like_fold"/>
</dbReference>
<feature type="signal peptide" evidence="7">
    <location>
        <begin position="1"/>
        <end position="25"/>
    </location>
</feature>
<gene>
    <name evidence="9" type="ORF">XELAEV_18007246mg</name>
</gene>
<feature type="domain" description="Ig-like" evidence="8">
    <location>
        <begin position="27"/>
        <end position="119"/>
    </location>
</feature>
<sequence>MVWITTQRLMQVLFMQIIYLQYVRCKEEIDQIPRSASAAEGSTFSMTCEYNTAFFSLQWYKQVPGEKFQFLRTQRSDEEITEDRFVFRLQKEKKLSTFSIKQVEVSDSATYWCALEAQC</sequence>
<dbReference type="EMBL" id="CM004466">
    <property type="protein sequence ID" value="OCU01455.1"/>
    <property type="molecule type" value="Genomic_DNA"/>
</dbReference>
<keyword evidence="6" id="KW-1279">T cell receptor</keyword>
<dbReference type="PROSITE" id="PS50835">
    <property type="entry name" value="IG_LIKE"/>
    <property type="match status" value="1"/>
</dbReference>
<name>A0A974E060_XENLA</name>
<organism evidence="9 10">
    <name type="scientific">Xenopus laevis</name>
    <name type="common">African clawed frog</name>
    <dbReference type="NCBI Taxonomy" id="8355"/>
    <lineage>
        <taxon>Eukaryota</taxon>
        <taxon>Metazoa</taxon>
        <taxon>Chordata</taxon>
        <taxon>Craniata</taxon>
        <taxon>Vertebrata</taxon>
        <taxon>Euteleostomi</taxon>
        <taxon>Amphibia</taxon>
        <taxon>Batrachia</taxon>
        <taxon>Anura</taxon>
        <taxon>Pipoidea</taxon>
        <taxon>Pipidae</taxon>
        <taxon>Xenopodinae</taxon>
        <taxon>Xenopus</taxon>
        <taxon>Xenopus</taxon>
    </lineage>
</organism>
<dbReference type="PANTHER" id="PTHR19343:SF13">
    <property type="entry name" value="T CELL RECEPTOR ALPHA VARIABLE 21"/>
    <property type="match status" value="1"/>
</dbReference>
<keyword evidence="3" id="KW-1064">Adaptive immunity</keyword>
<accession>A0A974E060</accession>
<dbReference type="SUPFAM" id="SSF48726">
    <property type="entry name" value="Immunoglobulin"/>
    <property type="match status" value="1"/>
</dbReference>
<evidence type="ECO:0000256" key="2">
    <source>
        <dbReference type="ARBA" id="ARBA00022859"/>
    </source>
</evidence>